<dbReference type="EMBL" id="JAHRHJ020003813">
    <property type="protein sequence ID" value="KAH9288319.1"/>
    <property type="molecule type" value="Genomic_DNA"/>
</dbReference>
<feature type="compositionally biased region" description="Basic and acidic residues" evidence="1">
    <location>
        <begin position="87"/>
        <end position="100"/>
    </location>
</feature>
<protein>
    <submittedName>
        <fullName evidence="2">Uncharacterized protein</fullName>
    </submittedName>
</protein>
<reference evidence="2 3" key="1">
    <citation type="journal article" date="2021" name="Nat. Plants">
        <title>The Taxus genome provides insights into paclitaxel biosynthesis.</title>
        <authorList>
            <person name="Xiong X."/>
            <person name="Gou J."/>
            <person name="Liao Q."/>
            <person name="Li Y."/>
            <person name="Zhou Q."/>
            <person name="Bi G."/>
            <person name="Li C."/>
            <person name="Du R."/>
            <person name="Wang X."/>
            <person name="Sun T."/>
            <person name="Guo L."/>
            <person name="Liang H."/>
            <person name="Lu P."/>
            <person name="Wu Y."/>
            <person name="Zhang Z."/>
            <person name="Ro D.K."/>
            <person name="Shang Y."/>
            <person name="Huang S."/>
            <person name="Yan J."/>
        </authorList>
    </citation>
    <scope>NUCLEOTIDE SEQUENCE [LARGE SCALE GENOMIC DNA]</scope>
    <source>
        <strain evidence="2">Ta-2019</strain>
    </source>
</reference>
<sequence>VARGTRKAGPRGPQSLRDVAPTPGPDPVWRGTYAARVCCRPSLGVPTLTYSCHGVPLLAALGVARRAKVGAHSLRLSSLNMRHPRVFGRDAGEKETRDGSLDSSTPDRAVPPEVLSLPRRSILAGRARPRTESRVVMCRKPTGVRGVTGRDQR</sequence>
<feature type="region of interest" description="Disordered" evidence="1">
    <location>
        <begin position="86"/>
        <end position="113"/>
    </location>
</feature>
<feature type="non-terminal residue" evidence="2">
    <location>
        <position position="1"/>
    </location>
</feature>
<feature type="region of interest" description="Disordered" evidence="1">
    <location>
        <begin position="1"/>
        <end position="27"/>
    </location>
</feature>
<gene>
    <name evidence="2" type="ORF">KI387_032436</name>
</gene>
<evidence type="ECO:0000313" key="2">
    <source>
        <dbReference type="EMBL" id="KAH9288319.1"/>
    </source>
</evidence>
<evidence type="ECO:0000313" key="3">
    <source>
        <dbReference type="Proteomes" id="UP000824469"/>
    </source>
</evidence>
<accession>A0AA38C1N9</accession>
<dbReference type="AlphaFoldDB" id="A0AA38C1N9"/>
<feature type="non-terminal residue" evidence="2">
    <location>
        <position position="153"/>
    </location>
</feature>
<comment type="caution">
    <text evidence="2">The sequence shown here is derived from an EMBL/GenBank/DDBJ whole genome shotgun (WGS) entry which is preliminary data.</text>
</comment>
<dbReference type="Proteomes" id="UP000824469">
    <property type="component" value="Unassembled WGS sequence"/>
</dbReference>
<organism evidence="2 3">
    <name type="scientific">Taxus chinensis</name>
    <name type="common">Chinese yew</name>
    <name type="synonym">Taxus wallichiana var. chinensis</name>
    <dbReference type="NCBI Taxonomy" id="29808"/>
    <lineage>
        <taxon>Eukaryota</taxon>
        <taxon>Viridiplantae</taxon>
        <taxon>Streptophyta</taxon>
        <taxon>Embryophyta</taxon>
        <taxon>Tracheophyta</taxon>
        <taxon>Spermatophyta</taxon>
        <taxon>Pinopsida</taxon>
        <taxon>Pinidae</taxon>
        <taxon>Conifers II</taxon>
        <taxon>Cupressales</taxon>
        <taxon>Taxaceae</taxon>
        <taxon>Taxus</taxon>
    </lineage>
</organism>
<evidence type="ECO:0000256" key="1">
    <source>
        <dbReference type="SAM" id="MobiDB-lite"/>
    </source>
</evidence>
<keyword evidence="3" id="KW-1185">Reference proteome</keyword>
<proteinExistence type="predicted"/>
<name>A0AA38C1N9_TAXCH</name>